<accession>A1ZFI2</accession>
<dbReference type="EMBL" id="AAWS01000005">
    <property type="protein sequence ID" value="EAY30756.1"/>
    <property type="molecule type" value="Genomic_DNA"/>
</dbReference>
<dbReference type="AlphaFoldDB" id="A1ZFI2"/>
<keyword evidence="2" id="KW-1185">Reference proteome</keyword>
<dbReference type="Pfam" id="PF13689">
    <property type="entry name" value="DUF4154"/>
    <property type="match status" value="1"/>
</dbReference>
<dbReference type="Proteomes" id="UP000004095">
    <property type="component" value="Unassembled WGS sequence"/>
</dbReference>
<evidence type="ECO:0000313" key="1">
    <source>
        <dbReference type="EMBL" id="EAY30756.1"/>
    </source>
</evidence>
<reference evidence="1 2" key="1">
    <citation type="submission" date="2007-01" db="EMBL/GenBank/DDBJ databases">
        <authorList>
            <person name="Haygood M."/>
            <person name="Podell S."/>
            <person name="Anderson C."/>
            <person name="Hopkinson B."/>
            <person name="Roe K."/>
            <person name="Barbeau K."/>
            <person name="Gaasterland T."/>
            <person name="Ferriera S."/>
            <person name="Johnson J."/>
            <person name="Kravitz S."/>
            <person name="Beeson K."/>
            <person name="Sutton G."/>
            <person name="Rogers Y.-H."/>
            <person name="Friedman R."/>
            <person name="Frazier M."/>
            <person name="Venter J.C."/>
        </authorList>
    </citation>
    <scope>NUCLEOTIDE SEQUENCE [LARGE SCALE GENOMIC DNA]</scope>
    <source>
        <strain evidence="1 2">ATCC 23134</strain>
    </source>
</reference>
<sequence length="172" mass="19630">MFLWVMNATQAHAQTKNYRFQAFYILNFTKYIEWPKQDNDRFVVGVLGSQYTSRTISRTLSGRKIASNGSTIVVKRFPSISQIKDCDILFVSANSTNNIRRVIRKTTGHSTLIVTEKEGFIGKGSCINFVVKNRKMRYEINPPQINHFGLTVKNDKILTLAVNTPIHQNATE</sequence>
<comment type="caution">
    <text evidence="1">The sequence shown here is derived from an EMBL/GenBank/DDBJ whole genome shotgun (WGS) entry which is preliminary data.</text>
</comment>
<name>A1ZFI2_MICM2</name>
<protein>
    <submittedName>
        <fullName evidence="1">Uncharacterized protein</fullName>
    </submittedName>
</protein>
<gene>
    <name evidence="1" type="ORF">M23134_01080</name>
</gene>
<dbReference type="InterPro" id="IPR025293">
    <property type="entry name" value="YfiR/HmsC-like"/>
</dbReference>
<evidence type="ECO:0000313" key="2">
    <source>
        <dbReference type="Proteomes" id="UP000004095"/>
    </source>
</evidence>
<proteinExistence type="predicted"/>
<organism evidence="1 2">
    <name type="scientific">Microscilla marina ATCC 23134</name>
    <dbReference type="NCBI Taxonomy" id="313606"/>
    <lineage>
        <taxon>Bacteria</taxon>
        <taxon>Pseudomonadati</taxon>
        <taxon>Bacteroidota</taxon>
        <taxon>Cytophagia</taxon>
        <taxon>Cytophagales</taxon>
        <taxon>Microscillaceae</taxon>
        <taxon>Microscilla</taxon>
    </lineage>
</organism>